<dbReference type="SUPFAM" id="SSF51556">
    <property type="entry name" value="Metallo-dependent hydrolases"/>
    <property type="match status" value="1"/>
</dbReference>
<dbReference type="Gene3D" id="3.20.20.140">
    <property type="entry name" value="Metal-dependent hydrolases"/>
    <property type="match status" value="1"/>
</dbReference>
<dbReference type="RefSeq" id="WP_307336140.1">
    <property type="nucleotide sequence ID" value="NZ_JAUSUD010000001.1"/>
</dbReference>
<keyword evidence="1" id="KW-0456">Lyase</keyword>
<keyword evidence="4" id="KW-1185">Reference proteome</keyword>
<dbReference type="InterPro" id="IPR006680">
    <property type="entry name" value="Amidohydro-rel"/>
</dbReference>
<comment type="caution">
    <text evidence="3">The sequence shown here is derived from an EMBL/GenBank/DDBJ whole genome shotgun (WGS) entry which is preliminary data.</text>
</comment>
<name>A0ABT9Z9Y6_9BACI</name>
<evidence type="ECO:0000256" key="1">
    <source>
        <dbReference type="ARBA" id="ARBA00023239"/>
    </source>
</evidence>
<dbReference type="EMBL" id="JAUSUD010000001">
    <property type="protein sequence ID" value="MDQ0229063.1"/>
    <property type="molecule type" value="Genomic_DNA"/>
</dbReference>
<reference evidence="3 4" key="1">
    <citation type="submission" date="2023-07" db="EMBL/GenBank/DDBJ databases">
        <title>Genomic Encyclopedia of Type Strains, Phase IV (KMG-IV): sequencing the most valuable type-strain genomes for metagenomic binning, comparative biology and taxonomic classification.</title>
        <authorList>
            <person name="Goeker M."/>
        </authorList>
    </citation>
    <scope>NUCLEOTIDE SEQUENCE [LARGE SCALE GENOMIC DNA]</scope>
    <source>
        <strain evidence="3 4">DSM 29005</strain>
    </source>
</reference>
<evidence type="ECO:0000313" key="3">
    <source>
        <dbReference type="EMBL" id="MDQ0229063.1"/>
    </source>
</evidence>
<sequence length="254" mass="28338">MVIDSHVHISNEKYSNLETLEAAMKDANIDKAVLVPGGMIDVRKMTKYITGKEQPEQMEPPNDIVKEIITKYPDKYKGFFVVNPNKGADDCLEKIEQYKIDGFSGLKFSPVVYQFSLLGKVSKAIVEHCGNLNLPVYTHTLFHPSANVASAAALAKEFPNTTVIIGHFGFGPADVEAMQYAKELDNLYLETSTANYLALKEAIGICGSEKMLFGSEFPLSDPCVEKLKIERLPISDKERENIFLNNITNILRKE</sequence>
<dbReference type="InterPro" id="IPR032466">
    <property type="entry name" value="Metal_Hydrolase"/>
</dbReference>
<dbReference type="PANTHER" id="PTHR21240">
    <property type="entry name" value="2-AMINO-3-CARBOXYLMUCONATE-6-SEMIALDEHYDE DECARBOXYLASE"/>
    <property type="match status" value="1"/>
</dbReference>
<evidence type="ECO:0000313" key="4">
    <source>
        <dbReference type="Proteomes" id="UP001234495"/>
    </source>
</evidence>
<keyword evidence="3" id="KW-0378">Hydrolase</keyword>
<proteinExistence type="predicted"/>
<organism evidence="3 4">
    <name type="scientific">Metabacillus malikii</name>
    <dbReference type="NCBI Taxonomy" id="1504265"/>
    <lineage>
        <taxon>Bacteria</taxon>
        <taxon>Bacillati</taxon>
        <taxon>Bacillota</taxon>
        <taxon>Bacilli</taxon>
        <taxon>Bacillales</taxon>
        <taxon>Bacillaceae</taxon>
        <taxon>Metabacillus</taxon>
    </lineage>
</organism>
<evidence type="ECO:0000259" key="2">
    <source>
        <dbReference type="Pfam" id="PF04909"/>
    </source>
</evidence>
<protein>
    <submittedName>
        <fullName evidence="3">TIM-barrel fold metal-dependent hydrolase</fullName>
    </submittedName>
</protein>
<dbReference type="Pfam" id="PF04909">
    <property type="entry name" value="Amidohydro_2"/>
    <property type="match status" value="1"/>
</dbReference>
<dbReference type="InterPro" id="IPR032465">
    <property type="entry name" value="ACMSD"/>
</dbReference>
<dbReference type="GO" id="GO:0016787">
    <property type="term" value="F:hydrolase activity"/>
    <property type="evidence" value="ECO:0007669"/>
    <property type="project" value="UniProtKB-KW"/>
</dbReference>
<feature type="domain" description="Amidohydrolase-related" evidence="2">
    <location>
        <begin position="3"/>
        <end position="252"/>
    </location>
</feature>
<gene>
    <name evidence="3" type="ORF">J2S19_000313</name>
</gene>
<dbReference type="Proteomes" id="UP001234495">
    <property type="component" value="Unassembled WGS sequence"/>
</dbReference>
<accession>A0ABT9Z9Y6</accession>